<organism evidence="1 2">
    <name type="scientific">Cloeon dipterum</name>
    <dbReference type="NCBI Taxonomy" id="197152"/>
    <lineage>
        <taxon>Eukaryota</taxon>
        <taxon>Metazoa</taxon>
        <taxon>Ecdysozoa</taxon>
        <taxon>Arthropoda</taxon>
        <taxon>Hexapoda</taxon>
        <taxon>Insecta</taxon>
        <taxon>Pterygota</taxon>
        <taxon>Palaeoptera</taxon>
        <taxon>Ephemeroptera</taxon>
        <taxon>Pisciforma</taxon>
        <taxon>Baetidae</taxon>
        <taxon>Cloeon</taxon>
    </lineage>
</organism>
<comment type="caution">
    <text evidence="1">The sequence shown here is derived from an EMBL/GenBank/DDBJ whole genome shotgun (WGS) entry which is preliminary data.</text>
</comment>
<dbReference type="AlphaFoldDB" id="A0A8S1DK17"/>
<protein>
    <submittedName>
        <fullName evidence="1">Uncharacterized protein</fullName>
    </submittedName>
</protein>
<accession>A0A8S1DK17</accession>
<keyword evidence="2" id="KW-1185">Reference proteome</keyword>
<sequence length="173" mass="19861">MSEKSVWFNVENVASVLSTFTAFGSRLFKAAFCLDKVDKARGFTVRSLLNNESDEDQVDERQCVFCNESFKENGTPLTASEAKKVRSLCPDHLNTGKRRTFHRVPQNPRHICRDCTSSFRALIQDCHFTVSNPDLLSRNYNSCTRSMKEAGRFHKLVFVEPSGPYKYQEYDMP</sequence>
<gene>
    <name evidence="1" type="ORF">CLODIP_2_CD10310</name>
</gene>
<evidence type="ECO:0000313" key="2">
    <source>
        <dbReference type="Proteomes" id="UP000494165"/>
    </source>
</evidence>
<reference evidence="1 2" key="1">
    <citation type="submission" date="2020-04" db="EMBL/GenBank/DDBJ databases">
        <authorList>
            <person name="Alioto T."/>
            <person name="Alioto T."/>
            <person name="Gomez Garrido J."/>
        </authorList>
    </citation>
    <scope>NUCLEOTIDE SEQUENCE [LARGE SCALE GENOMIC DNA]</scope>
</reference>
<name>A0A8S1DK17_9INSE</name>
<evidence type="ECO:0000313" key="1">
    <source>
        <dbReference type="EMBL" id="CAB3384043.1"/>
    </source>
</evidence>
<dbReference type="Proteomes" id="UP000494165">
    <property type="component" value="Unassembled WGS sequence"/>
</dbReference>
<proteinExistence type="predicted"/>
<dbReference type="EMBL" id="CADEPI010000334">
    <property type="protein sequence ID" value="CAB3384043.1"/>
    <property type="molecule type" value="Genomic_DNA"/>
</dbReference>